<evidence type="ECO:0000313" key="1">
    <source>
        <dbReference type="EMBL" id="CAD6185928.1"/>
    </source>
</evidence>
<comment type="caution">
    <text evidence="1">The sequence shown here is derived from an EMBL/GenBank/DDBJ whole genome shotgun (WGS) entry which is preliminary data.</text>
</comment>
<dbReference type="AlphaFoldDB" id="A0A8S1GT09"/>
<dbReference type="Proteomes" id="UP000835052">
    <property type="component" value="Unassembled WGS sequence"/>
</dbReference>
<keyword evidence="2" id="KW-1185">Reference proteome</keyword>
<evidence type="ECO:0000313" key="2">
    <source>
        <dbReference type="Proteomes" id="UP000835052"/>
    </source>
</evidence>
<gene>
    <name evidence="1" type="ORF">CAUJ_LOCUS1847</name>
</gene>
<proteinExistence type="predicted"/>
<accession>A0A8S1GT09</accession>
<protein>
    <submittedName>
        <fullName evidence="1">Uncharacterized protein</fullName>
    </submittedName>
</protein>
<organism evidence="1 2">
    <name type="scientific">Caenorhabditis auriculariae</name>
    <dbReference type="NCBI Taxonomy" id="2777116"/>
    <lineage>
        <taxon>Eukaryota</taxon>
        <taxon>Metazoa</taxon>
        <taxon>Ecdysozoa</taxon>
        <taxon>Nematoda</taxon>
        <taxon>Chromadorea</taxon>
        <taxon>Rhabditida</taxon>
        <taxon>Rhabditina</taxon>
        <taxon>Rhabditomorpha</taxon>
        <taxon>Rhabditoidea</taxon>
        <taxon>Rhabditidae</taxon>
        <taxon>Peloderinae</taxon>
        <taxon>Caenorhabditis</taxon>
    </lineage>
</organism>
<name>A0A8S1GT09_9PELO</name>
<sequence>MISFNRSFLVLGKLELYFVTRQTLERVAETLEPLIRQNKTENNESRRSIPSKNPVPTDVFLKDYCSSSDGLTKYQLSSYLMCPIRPNNPTVRAVKNFYLDDKNGGSLIFEYTNIKREVQQQTFPMDSFNKLIRPRKGFLMELWLDPECEFNKTEKVALQKMKLCFETRFDLECVAEALDTLMRRDRRPKTRPSVPVCVHVENLKTRRTLELGAESLESLIWQNRVEKNEPSFPDSSKDPVQKDVVINDSSTTSKKLMDFNLSSYWFCFKNGENTPCRDAKKLFIDGSDGGRMIFDPKIFSEDVEEKALFVKDFAHFLKPQNGRVMELFFDPHCDRVKNEKTALKSLKLSFETRENLEIVAEALKVSMTPKENEEETSSATLPKRVRAKICVFHRFEQFNKE</sequence>
<reference evidence="1" key="1">
    <citation type="submission" date="2020-10" db="EMBL/GenBank/DDBJ databases">
        <authorList>
            <person name="Kikuchi T."/>
        </authorList>
    </citation>
    <scope>NUCLEOTIDE SEQUENCE</scope>
    <source>
        <strain evidence="1">NKZ352</strain>
    </source>
</reference>
<dbReference type="EMBL" id="CAJGYM010000003">
    <property type="protein sequence ID" value="CAD6185928.1"/>
    <property type="molecule type" value="Genomic_DNA"/>
</dbReference>